<name>A0A0C3C6Z4_HEBCY</name>
<protein>
    <recommendedName>
        <fullName evidence="4">Carbohydrate-binding module family 35 protein</fullName>
    </recommendedName>
</protein>
<dbReference type="OrthoDB" id="2757989at2759"/>
<evidence type="ECO:0000256" key="1">
    <source>
        <dbReference type="SAM" id="SignalP"/>
    </source>
</evidence>
<dbReference type="AlphaFoldDB" id="A0A0C3C6Z4"/>
<dbReference type="HOGENOM" id="CLU_1288981_0_0_1"/>
<keyword evidence="3" id="KW-1185">Reference proteome</keyword>
<dbReference type="EMBL" id="KN831786">
    <property type="protein sequence ID" value="KIM39381.1"/>
    <property type="molecule type" value="Genomic_DNA"/>
</dbReference>
<evidence type="ECO:0000313" key="3">
    <source>
        <dbReference type="Proteomes" id="UP000053424"/>
    </source>
</evidence>
<feature type="chain" id="PRO_5002173014" description="Carbohydrate-binding module family 35 protein" evidence="1">
    <location>
        <begin position="21"/>
        <end position="212"/>
    </location>
</feature>
<evidence type="ECO:0008006" key="4">
    <source>
        <dbReference type="Google" id="ProtNLM"/>
    </source>
</evidence>
<reference evidence="2 3" key="1">
    <citation type="submission" date="2014-04" db="EMBL/GenBank/DDBJ databases">
        <authorList>
            <consortium name="DOE Joint Genome Institute"/>
            <person name="Kuo A."/>
            <person name="Gay G."/>
            <person name="Dore J."/>
            <person name="Kohler A."/>
            <person name="Nagy L.G."/>
            <person name="Floudas D."/>
            <person name="Copeland A."/>
            <person name="Barry K.W."/>
            <person name="Cichocki N."/>
            <person name="Veneault-Fourrey C."/>
            <person name="LaButti K."/>
            <person name="Lindquist E.A."/>
            <person name="Lipzen A."/>
            <person name="Lundell T."/>
            <person name="Morin E."/>
            <person name="Murat C."/>
            <person name="Sun H."/>
            <person name="Tunlid A."/>
            <person name="Henrissat B."/>
            <person name="Grigoriev I.V."/>
            <person name="Hibbett D.S."/>
            <person name="Martin F."/>
            <person name="Nordberg H.P."/>
            <person name="Cantor M.N."/>
            <person name="Hua S.X."/>
        </authorList>
    </citation>
    <scope>NUCLEOTIDE SEQUENCE [LARGE SCALE GENOMIC DNA]</scope>
    <source>
        <strain evidence="3">h7</strain>
    </source>
</reference>
<dbReference type="Gene3D" id="2.60.120.260">
    <property type="entry name" value="Galactose-binding domain-like"/>
    <property type="match status" value="1"/>
</dbReference>
<evidence type="ECO:0000313" key="2">
    <source>
        <dbReference type="EMBL" id="KIM39381.1"/>
    </source>
</evidence>
<keyword evidence="1" id="KW-0732">Signal</keyword>
<gene>
    <name evidence="2" type="ORF">M413DRAFT_447309</name>
</gene>
<organism evidence="2 3">
    <name type="scientific">Hebeloma cylindrosporum</name>
    <dbReference type="NCBI Taxonomy" id="76867"/>
    <lineage>
        <taxon>Eukaryota</taxon>
        <taxon>Fungi</taxon>
        <taxon>Dikarya</taxon>
        <taxon>Basidiomycota</taxon>
        <taxon>Agaricomycotina</taxon>
        <taxon>Agaricomycetes</taxon>
        <taxon>Agaricomycetidae</taxon>
        <taxon>Agaricales</taxon>
        <taxon>Agaricineae</taxon>
        <taxon>Hymenogastraceae</taxon>
        <taxon>Hebeloma</taxon>
    </lineage>
</organism>
<sequence length="212" mass="22212">MNFTIPVFTLLSLLPSLVSGQFDDPLACRNCKVDVDDADPRIVYSPSAGWTHGTNMPKVEGDQIYYKATYSYARAQGASATFKFTGVGIEYWSLEPSYEVTILIDGETLSSGTGRGSSTSIIASRAFNTSGEHSITITAATYGTAISPSVGLDRFRIDDGSTPASASSAIVTASSTSSAASPSTTKFSSASRLHSTQAGMAIVGSLMSLFLL</sequence>
<proteinExistence type="predicted"/>
<accession>A0A0C3C6Z4</accession>
<reference evidence="3" key="2">
    <citation type="submission" date="2015-01" db="EMBL/GenBank/DDBJ databases">
        <title>Evolutionary Origins and Diversification of the Mycorrhizal Mutualists.</title>
        <authorList>
            <consortium name="DOE Joint Genome Institute"/>
            <consortium name="Mycorrhizal Genomics Consortium"/>
            <person name="Kohler A."/>
            <person name="Kuo A."/>
            <person name="Nagy L.G."/>
            <person name="Floudas D."/>
            <person name="Copeland A."/>
            <person name="Barry K.W."/>
            <person name="Cichocki N."/>
            <person name="Veneault-Fourrey C."/>
            <person name="LaButti K."/>
            <person name="Lindquist E.A."/>
            <person name="Lipzen A."/>
            <person name="Lundell T."/>
            <person name="Morin E."/>
            <person name="Murat C."/>
            <person name="Riley R."/>
            <person name="Ohm R."/>
            <person name="Sun H."/>
            <person name="Tunlid A."/>
            <person name="Henrissat B."/>
            <person name="Grigoriev I.V."/>
            <person name="Hibbett D.S."/>
            <person name="Martin F."/>
        </authorList>
    </citation>
    <scope>NUCLEOTIDE SEQUENCE [LARGE SCALE GENOMIC DNA]</scope>
    <source>
        <strain evidence="3">h7</strain>
    </source>
</reference>
<dbReference type="Proteomes" id="UP000053424">
    <property type="component" value="Unassembled WGS sequence"/>
</dbReference>
<feature type="signal peptide" evidence="1">
    <location>
        <begin position="1"/>
        <end position="20"/>
    </location>
</feature>